<feature type="region of interest" description="Disordered" evidence="1">
    <location>
        <begin position="45"/>
        <end position="110"/>
    </location>
</feature>
<evidence type="ECO:0000313" key="3">
    <source>
        <dbReference type="Proteomes" id="UP000198728"/>
    </source>
</evidence>
<feature type="region of interest" description="Disordered" evidence="1">
    <location>
        <begin position="201"/>
        <end position="222"/>
    </location>
</feature>
<gene>
    <name evidence="2" type="ORF">SAMN04488094_105131</name>
</gene>
<evidence type="ECO:0008006" key="4">
    <source>
        <dbReference type="Google" id="ProtNLM"/>
    </source>
</evidence>
<dbReference type="RefSeq" id="WP_093360692.1">
    <property type="nucleotide sequence ID" value="NZ_FOLG01000005.1"/>
</dbReference>
<dbReference type="Proteomes" id="UP000198728">
    <property type="component" value="Unassembled WGS sequence"/>
</dbReference>
<dbReference type="AlphaFoldDB" id="A0A1I1JHP7"/>
<sequence>MRRLTVSLISLLAVSACEPTVPDSASGVGFGDYTEYRTEQARIRAAREAQLSGRSTILPPERTGAPSAKATSPSGISSAELAQAGIGPAPTPAAPAPSAPPAAGAVAQPGLITPAPGTPLAATAEGAAFIGGQPVAAAPAGERLQAQPVPNRPSSTGPDIVAFALQTSNAVGQQVYSRSMPSQAKAQRNCANYPSPDLAQRAFLSGGGPQRDRYGIDPDGDGFVCGWSPEPFRRAVGR</sequence>
<evidence type="ECO:0000313" key="2">
    <source>
        <dbReference type="EMBL" id="SFC47996.1"/>
    </source>
</evidence>
<feature type="compositionally biased region" description="Low complexity" evidence="1">
    <location>
        <begin position="101"/>
        <end position="110"/>
    </location>
</feature>
<dbReference type="OrthoDB" id="7951357at2"/>
<dbReference type="PROSITE" id="PS51257">
    <property type="entry name" value="PROKAR_LIPOPROTEIN"/>
    <property type="match status" value="1"/>
</dbReference>
<protein>
    <recommendedName>
        <fullName evidence="4">Excalibur calcium-binding domain-containing protein</fullName>
    </recommendedName>
</protein>
<proteinExistence type="predicted"/>
<organism evidence="2 3">
    <name type="scientific">Tropicimonas isoalkanivorans</name>
    <dbReference type="NCBI Taxonomy" id="441112"/>
    <lineage>
        <taxon>Bacteria</taxon>
        <taxon>Pseudomonadati</taxon>
        <taxon>Pseudomonadota</taxon>
        <taxon>Alphaproteobacteria</taxon>
        <taxon>Rhodobacterales</taxon>
        <taxon>Roseobacteraceae</taxon>
        <taxon>Tropicimonas</taxon>
    </lineage>
</organism>
<reference evidence="2 3" key="1">
    <citation type="submission" date="2016-10" db="EMBL/GenBank/DDBJ databases">
        <authorList>
            <person name="de Groot N.N."/>
        </authorList>
    </citation>
    <scope>NUCLEOTIDE SEQUENCE [LARGE SCALE GENOMIC DNA]</scope>
    <source>
        <strain evidence="2 3">DSM 19548</strain>
    </source>
</reference>
<evidence type="ECO:0000256" key="1">
    <source>
        <dbReference type="SAM" id="MobiDB-lite"/>
    </source>
</evidence>
<feature type="compositionally biased region" description="Pro residues" evidence="1">
    <location>
        <begin position="89"/>
        <end position="100"/>
    </location>
</feature>
<name>A0A1I1JHP7_9RHOB</name>
<dbReference type="EMBL" id="FOLG01000005">
    <property type="protein sequence ID" value="SFC47996.1"/>
    <property type="molecule type" value="Genomic_DNA"/>
</dbReference>
<keyword evidence="3" id="KW-1185">Reference proteome</keyword>
<accession>A0A1I1JHP7</accession>
<dbReference type="STRING" id="441112.SAMN04488094_105131"/>